<protein>
    <submittedName>
        <fullName evidence="1">Uncharacterized protein</fullName>
    </submittedName>
</protein>
<dbReference type="AlphaFoldDB" id="A0AA40KL87"/>
<dbReference type="Proteomes" id="UP001177670">
    <property type="component" value="Unassembled WGS sequence"/>
</dbReference>
<evidence type="ECO:0000313" key="2">
    <source>
        <dbReference type="Proteomes" id="UP001177670"/>
    </source>
</evidence>
<accession>A0AA40KL87</accession>
<organism evidence="1 2">
    <name type="scientific">Melipona bicolor</name>
    <dbReference type="NCBI Taxonomy" id="60889"/>
    <lineage>
        <taxon>Eukaryota</taxon>
        <taxon>Metazoa</taxon>
        <taxon>Ecdysozoa</taxon>
        <taxon>Arthropoda</taxon>
        <taxon>Hexapoda</taxon>
        <taxon>Insecta</taxon>
        <taxon>Pterygota</taxon>
        <taxon>Neoptera</taxon>
        <taxon>Endopterygota</taxon>
        <taxon>Hymenoptera</taxon>
        <taxon>Apocrita</taxon>
        <taxon>Aculeata</taxon>
        <taxon>Apoidea</taxon>
        <taxon>Anthophila</taxon>
        <taxon>Apidae</taxon>
        <taxon>Melipona</taxon>
    </lineage>
</organism>
<gene>
    <name evidence="1" type="ORF">K0M31_006877</name>
</gene>
<reference evidence="1" key="1">
    <citation type="submission" date="2021-10" db="EMBL/GenBank/DDBJ databases">
        <title>Melipona bicolor Genome sequencing and assembly.</title>
        <authorList>
            <person name="Araujo N.S."/>
            <person name="Arias M.C."/>
        </authorList>
    </citation>
    <scope>NUCLEOTIDE SEQUENCE</scope>
    <source>
        <strain evidence="1">USP_2M_L1-L4_2017</strain>
        <tissue evidence="1">Whole body</tissue>
    </source>
</reference>
<comment type="caution">
    <text evidence="1">The sequence shown here is derived from an EMBL/GenBank/DDBJ whole genome shotgun (WGS) entry which is preliminary data.</text>
</comment>
<keyword evidence="2" id="KW-1185">Reference proteome</keyword>
<dbReference type="EMBL" id="JAHYIQ010000018">
    <property type="protein sequence ID" value="KAK1124529.1"/>
    <property type="molecule type" value="Genomic_DNA"/>
</dbReference>
<proteinExistence type="predicted"/>
<name>A0AA40KL87_9HYME</name>
<evidence type="ECO:0000313" key="1">
    <source>
        <dbReference type="EMBL" id="KAK1124529.1"/>
    </source>
</evidence>
<sequence length="109" mass="12840">MLVIADGKYFCEVHDCRTFNEGSDTPKKCCRSIEDCKIAILGQCEQTMKHSSDKCNRLMRLGYAGQKGAKRHKHKQKRHYDKRYQWMRRLTGYDTKTEDGRRDFTTSVI</sequence>